<comment type="caution">
    <text evidence="1">The sequence shown here is derived from an EMBL/GenBank/DDBJ whole genome shotgun (WGS) entry which is preliminary data.</text>
</comment>
<dbReference type="InterPro" id="IPR010386">
    <property type="entry name" value="tRNA-Hydrxlase_MiaE"/>
</dbReference>
<dbReference type="PANTHER" id="PTHR42637">
    <property type="entry name" value="TRNA-(MS[2]IO[6]A)-HYDROXYLASE"/>
    <property type="match status" value="1"/>
</dbReference>
<dbReference type="Pfam" id="PF06175">
    <property type="entry name" value="MiaE"/>
    <property type="match status" value="1"/>
</dbReference>
<dbReference type="PIRSF" id="PIRSF020736">
    <property type="entry name" value="MiaE"/>
    <property type="match status" value="1"/>
</dbReference>
<dbReference type="GO" id="GO:0006400">
    <property type="term" value="P:tRNA modification"/>
    <property type="evidence" value="ECO:0007669"/>
    <property type="project" value="InterPro"/>
</dbReference>
<sequence length="190" mass="21211">MFELRFATPASWVEAVLADFDDFLIDHAAAEKKASGMAVSMLSHYPDRPELVSAMIDLAIEELAHFREVIKVMAKRGIHQGPDSKDAYVNNLRKLHRRGTDVYMLDRLLIAGIIEARGCERFGLVAQALPEGELKSFYKAITESEARHSDLFTDLAANYFSQDVIKARLDELLDAEAEIVKALPIVAALH</sequence>
<reference evidence="1" key="1">
    <citation type="submission" date="2023-07" db="EMBL/GenBank/DDBJ databases">
        <title>Genome content predicts the carbon catabolic preferences of heterotrophic bacteria.</title>
        <authorList>
            <person name="Gralka M."/>
        </authorList>
    </citation>
    <scope>NUCLEOTIDE SEQUENCE</scope>
    <source>
        <strain evidence="1">I3M17_2</strain>
    </source>
</reference>
<evidence type="ECO:0000313" key="2">
    <source>
        <dbReference type="Proteomes" id="UP001169760"/>
    </source>
</evidence>
<dbReference type="CDD" id="cd07910">
    <property type="entry name" value="MiaE"/>
    <property type="match status" value="1"/>
</dbReference>
<dbReference type="EMBL" id="JAUOPB010000016">
    <property type="protein sequence ID" value="MDO6424618.1"/>
    <property type="molecule type" value="Genomic_DNA"/>
</dbReference>
<organism evidence="1 2">
    <name type="scientific">Saccharophagus degradans</name>
    <dbReference type="NCBI Taxonomy" id="86304"/>
    <lineage>
        <taxon>Bacteria</taxon>
        <taxon>Pseudomonadati</taxon>
        <taxon>Pseudomonadota</taxon>
        <taxon>Gammaproteobacteria</taxon>
        <taxon>Cellvibrionales</taxon>
        <taxon>Cellvibrionaceae</taxon>
        <taxon>Saccharophagus</taxon>
    </lineage>
</organism>
<protein>
    <submittedName>
        <fullName evidence="1">tRNA-(Ms[2]io[6]A)-hydroxylase</fullName>
    </submittedName>
</protein>
<dbReference type="SUPFAM" id="SSF47240">
    <property type="entry name" value="Ferritin-like"/>
    <property type="match status" value="1"/>
</dbReference>
<gene>
    <name evidence="1" type="ORF">Q4521_19170</name>
</gene>
<dbReference type="InterPro" id="IPR009078">
    <property type="entry name" value="Ferritin-like_SF"/>
</dbReference>
<dbReference type="Gene3D" id="1.20.1260.10">
    <property type="match status" value="1"/>
</dbReference>
<dbReference type="Proteomes" id="UP001169760">
    <property type="component" value="Unassembled WGS sequence"/>
</dbReference>
<name>A0AAW7XDK6_9GAMM</name>
<dbReference type="GO" id="GO:0045301">
    <property type="term" value="F:tRNA 2-(methylsulfanyl)-N(6)-isopentenyladenosine(37) hydroxylase activity"/>
    <property type="evidence" value="ECO:0007669"/>
    <property type="project" value="InterPro"/>
</dbReference>
<dbReference type="InterPro" id="IPR012347">
    <property type="entry name" value="Ferritin-like"/>
</dbReference>
<proteinExistence type="predicted"/>
<dbReference type="AlphaFoldDB" id="A0AAW7XDK6"/>
<dbReference type="RefSeq" id="WP_303493856.1">
    <property type="nucleotide sequence ID" value="NZ_JAUOPB010000016.1"/>
</dbReference>
<dbReference type="PANTHER" id="PTHR42637:SF1">
    <property type="entry name" value="TRNA 2-(METHYLSULFANYL)-N(6)-ISOPENTENYLADENOSINE(37) HYDROXYLASE"/>
    <property type="match status" value="1"/>
</dbReference>
<evidence type="ECO:0000313" key="1">
    <source>
        <dbReference type="EMBL" id="MDO6424618.1"/>
    </source>
</evidence>
<accession>A0AAW7XDK6</accession>